<feature type="signal peptide" evidence="1">
    <location>
        <begin position="1"/>
        <end position="19"/>
    </location>
</feature>
<keyword evidence="1" id="KW-0732">Signal</keyword>
<organism evidence="2 3">
    <name type="scientific">Yoonia vestfoldensis SKA53</name>
    <dbReference type="NCBI Taxonomy" id="314232"/>
    <lineage>
        <taxon>Bacteria</taxon>
        <taxon>Pseudomonadati</taxon>
        <taxon>Pseudomonadota</taxon>
        <taxon>Alphaproteobacteria</taxon>
        <taxon>Rhodobacterales</taxon>
        <taxon>Paracoccaceae</taxon>
        <taxon>Yoonia</taxon>
    </lineage>
</organism>
<evidence type="ECO:0000313" key="3">
    <source>
        <dbReference type="Proteomes" id="UP000004507"/>
    </source>
</evidence>
<accession>A3V382</accession>
<name>A3V382_9RHOB</name>
<dbReference type="EMBL" id="AAMS01000002">
    <property type="protein sequence ID" value="EAQ07813.1"/>
    <property type="molecule type" value="Genomic_DNA"/>
</dbReference>
<gene>
    <name evidence="2" type="ORF">SKA53_13288</name>
</gene>
<sequence>MIFPLLRTLRAIFGTALFAVLDALGIQNTAQDVITHTGKVFYTAATDQDDRVFLKVVAFTGDVRDHLKAVGQTHFGDFPHSRVRFLWCGGVNARADAAFLRAGFQMLGFGFDNFWLARLADQLLNRWHRVMFPSIHLYASGKRGFQNMLFMSEKHKNSASNPYRRFGAVSIQRNKAIIARFLATTVVISGQIGKTPPG</sequence>
<dbReference type="Proteomes" id="UP000004507">
    <property type="component" value="Unassembled WGS sequence"/>
</dbReference>
<dbReference type="STRING" id="314232.SKA53_13288"/>
<evidence type="ECO:0000313" key="2">
    <source>
        <dbReference type="EMBL" id="EAQ07813.1"/>
    </source>
</evidence>
<proteinExistence type="predicted"/>
<keyword evidence="3" id="KW-1185">Reference proteome</keyword>
<comment type="caution">
    <text evidence="2">The sequence shown here is derived from an EMBL/GenBank/DDBJ whole genome shotgun (WGS) entry which is preliminary data.</text>
</comment>
<dbReference type="AlphaFoldDB" id="A3V382"/>
<dbReference type="eggNOG" id="ENOG5032X79">
    <property type="taxonomic scope" value="Bacteria"/>
</dbReference>
<dbReference type="HOGENOM" id="CLU_119010_0_0_5"/>
<evidence type="ECO:0000256" key="1">
    <source>
        <dbReference type="SAM" id="SignalP"/>
    </source>
</evidence>
<feature type="chain" id="PRO_5002660796" evidence="1">
    <location>
        <begin position="20"/>
        <end position="198"/>
    </location>
</feature>
<protein>
    <submittedName>
        <fullName evidence="2">Uncharacterized protein</fullName>
    </submittedName>
</protein>
<reference evidence="2 3" key="1">
    <citation type="submission" date="2006-01" db="EMBL/GenBank/DDBJ databases">
        <authorList>
            <person name="Hagstrom A."/>
            <person name="Ferriera S."/>
            <person name="Johnson J."/>
            <person name="Kravitz S."/>
            <person name="Halpern A."/>
            <person name="Remington K."/>
            <person name="Beeson K."/>
            <person name="Tran B."/>
            <person name="Rogers Y.-H."/>
            <person name="Friedman R."/>
            <person name="Venter J.C."/>
        </authorList>
    </citation>
    <scope>NUCLEOTIDE SEQUENCE [LARGE SCALE GENOMIC DNA]</scope>
    <source>
        <strain evidence="2 3">SKA53</strain>
    </source>
</reference>